<accession>A0A1T4P407</accession>
<dbReference type="Gene3D" id="3.40.50.11190">
    <property type="match status" value="1"/>
</dbReference>
<reference evidence="1 2" key="1">
    <citation type="submission" date="2017-02" db="EMBL/GenBank/DDBJ databases">
        <authorList>
            <person name="Peterson S.W."/>
        </authorList>
    </citation>
    <scope>NUCLEOTIDE SEQUENCE [LARGE SCALE GENOMIC DNA]</scope>
    <source>
        <strain evidence="1 2">ATCC BAA-1030</strain>
    </source>
</reference>
<proteinExistence type="predicted"/>
<sequence length="335" mass="38901">MSQGKKTIYIFTEASDQIGYGHLTRCFALYDAAKFLGANCKIMLEGHVHNEMFFENREIEYCHWQEETCLSEIYLKNCYCIIDSYLADKEIYDFVSQNAKRCVFIDDFKRLNYPNGILLNPLLLGETGYQLSGDDSIVLKGEQYVITRAEFRSEERNRFLTTIQRVLILFGGTDALGVRESVVQHLSTKYPEIIFHVVIGNQQSIQEIEKENIRYYYELQARELSTLMDSVDFAITAMGQTIFELLSLGVPFLPIQVADNQENNKLSLKQYFPELLVYDARNKLDLERIAQLFGLVREEGYRKKFTKQLLNLIDGCGANRVISILLDEKNRREYE</sequence>
<dbReference type="RefSeq" id="WP_078807571.1">
    <property type="nucleotide sequence ID" value="NZ_FUXI01000018.1"/>
</dbReference>
<gene>
    <name evidence="1" type="ORF">SAMN02745116_01638</name>
</gene>
<evidence type="ECO:0000313" key="2">
    <source>
        <dbReference type="Proteomes" id="UP000190328"/>
    </source>
</evidence>
<evidence type="ECO:0000313" key="1">
    <source>
        <dbReference type="EMBL" id="SJZ86162.1"/>
    </source>
</evidence>
<protein>
    <submittedName>
        <fullName evidence="1">Spore coat polysaccharide biosynthesis protein SpsG, predicted glycosyltransferase</fullName>
    </submittedName>
</protein>
<dbReference type="Proteomes" id="UP000190328">
    <property type="component" value="Unassembled WGS sequence"/>
</dbReference>
<dbReference type="STRING" id="263852.SAMN02745116_01638"/>
<dbReference type="AlphaFoldDB" id="A0A1T4P407"/>
<keyword evidence="1" id="KW-0808">Transferase</keyword>
<dbReference type="OrthoDB" id="9805604at2"/>
<keyword evidence="2" id="KW-1185">Reference proteome</keyword>
<dbReference type="GO" id="GO:0016740">
    <property type="term" value="F:transferase activity"/>
    <property type="evidence" value="ECO:0007669"/>
    <property type="project" value="UniProtKB-KW"/>
</dbReference>
<organism evidence="1 2">
    <name type="scientific">Pilibacter termitis</name>
    <dbReference type="NCBI Taxonomy" id="263852"/>
    <lineage>
        <taxon>Bacteria</taxon>
        <taxon>Bacillati</taxon>
        <taxon>Bacillota</taxon>
        <taxon>Bacilli</taxon>
        <taxon>Lactobacillales</taxon>
        <taxon>Enterococcaceae</taxon>
        <taxon>Pilibacter</taxon>
    </lineage>
</organism>
<name>A0A1T4P407_9ENTE</name>
<dbReference type="EMBL" id="FUXI01000018">
    <property type="protein sequence ID" value="SJZ86162.1"/>
    <property type="molecule type" value="Genomic_DNA"/>
</dbReference>
<dbReference type="SUPFAM" id="SSF53756">
    <property type="entry name" value="UDP-Glycosyltransferase/glycogen phosphorylase"/>
    <property type="match status" value="1"/>
</dbReference>
<dbReference type="Gene3D" id="3.40.50.2000">
    <property type="entry name" value="Glycogen Phosphorylase B"/>
    <property type="match status" value="1"/>
</dbReference>